<gene>
    <name evidence="1" type="ORF">SAMN05660706_12735</name>
</gene>
<accession>A0A1I6E6Z8</accession>
<reference evidence="2" key="1">
    <citation type="submission" date="2016-10" db="EMBL/GenBank/DDBJ databases">
        <authorList>
            <person name="Varghese N."/>
            <person name="Submissions S."/>
        </authorList>
    </citation>
    <scope>NUCLEOTIDE SEQUENCE [LARGE SCALE GENOMIC DNA]</scope>
    <source>
        <strain evidence="2">DSM 3669</strain>
    </source>
</reference>
<protein>
    <submittedName>
        <fullName evidence="1">Uncharacterized protein</fullName>
    </submittedName>
</protein>
<proteinExistence type="predicted"/>
<evidence type="ECO:0000313" key="2">
    <source>
        <dbReference type="Proteomes" id="UP000199584"/>
    </source>
</evidence>
<dbReference type="RefSeq" id="WP_092485941.1">
    <property type="nucleotide sequence ID" value="NZ_FOYM01000027.1"/>
</dbReference>
<evidence type="ECO:0000313" key="1">
    <source>
        <dbReference type="EMBL" id="SFR13322.1"/>
    </source>
</evidence>
<dbReference type="OrthoDB" id="1808111at2"/>
<keyword evidence="2" id="KW-1185">Reference proteome</keyword>
<sequence>MSRFVCDVCGKEIAVHEGILTWARDEETLSNFMLTHQNSPERKCQPKENNRYKDLYTLTMINGYMEFINYLVDRWESGFYLKDVESLKKVLEQLNLHMHEKLILLTEDE</sequence>
<dbReference type="EMBL" id="FOYM01000027">
    <property type="protein sequence ID" value="SFR13322.1"/>
    <property type="molecule type" value="Genomic_DNA"/>
</dbReference>
<dbReference type="Proteomes" id="UP000199584">
    <property type="component" value="Unassembled WGS sequence"/>
</dbReference>
<dbReference type="STRING" id="39060.SAMN05660706_12735"/>
<organism evidence="1 2">
    <name type="scientific">Desulfoscipio geothermicus DSM 3669</name>
    <dbReference type="NCBI Taxonomy" id="1121426"/>
    <lineage>
        <taxon>Bacteria</taxon>
        <taxon>Bacillati</taxon>
        <taxon>Bacillota</taxon>
        <taxon>Clostridia</taxon>
        <taxon>Eubacteriales</taxon>
        <taxon>Desulfallaceae</taxon>
        <taxon>Desulfoscipio</taxon>
    </lineage>
</organism>
<dbReference type="AlphaFoldDB" id="A0A1I6E6Z8"/>
<name>A0A1I6E6Z8_9FIRM</name>